<dbReference type="RefSeq" id="WP_072886800.1">
    <property type="nucleotide sequence ID" value="NZ_FQVW01000001.1"/>
</dbReference>
<keyword evidence="6" id="KW-0479">Metal-binding</keyword>
<evidence type="ECO:0000256" key="11">
    <source>
        <dbReference type="ARBA" id="ARBA00049893"/>
    </source>
</evidence>
<accession>A0A1M5C4U4</accession>
<dbReference type="GO" id="GO:0016787">
    <property type="term" value="F:hydrolase activity"/>
    <property type="evidence" value="ECO:0007669"/>
    <property type="project" value="UniProtKB-KW"/>
</dbReference>
<dbReference type="GO" id="GO:0017061">
    <property type="term" value="F:S-methyl-5-thioadenosine phosphorylase activity"/>
    <property type="evidence" value="ECO:0007669"/>
    <property type="project" value="UniProtKB-EC"/>
</dbReference>
<comment type="function">
    <text evidence="3">Purine nucleoside enzyme that catalyzes the phosphorolysis of adenosine and inosine nucleosides, yielding D-ribose 1-phosphate and the respective free bases, adenine and hypoxanthine. Also catalyzes the phosphorolysis of S-methyl-5'-thioadenosine into adenine and S-methyl-5-thio-alpha-D-ribose 1-phosphate. Also has adenosine deaminase activity.</text>
</comment>
<comment type="catalytic activity">
    <reaction evidence="11">
        <text>S-methyl-5'-thioadenosine + phosphate = 5-(methylsulfanyl)-alpha-D-ribose 1-phosphate + adenine</text>
        <dbReference type="Rhea" id="RHEA:11852"/>
        <dbReference type="ChEBI" id="CHEBI:16708"/>
        <dbReference type="ChEBI" id="CHEBI:17509"/>
        <dbReference type="ChEBI" id="CHEBI:43474"/>
        <dbReference type="ChEBI" id="CHEBI:58533"/>
        <dbReference type="EC" id="2.4.2.28"/>
    </reaction>
    <physiologicalReaction direction="left-to-right" evidence="11">
        <dbReference type="Rhea" id="RHEA:11853"/>
    </physiologicalReaction>
</comment>
<keyword evidence="14" id="KW-1185">Reference proteome</keyword>
<evidence type="ECO:0000256" key="7">
    <source>
        <dbReference type="ARBA" id="ARBA00022801"/>
    </source>
</evidence>
<reference evidence="13 14" key="1">
    <citation type="submission" date="2016-11" db="EMBL/GenBank/DDBJ databases">
        <authorList>
            <person name="Jaros S."/>
            <person name="Januszkiewicz K."/>
            <person name="Wedrychowicz H."/>
        </authorList>
    </citation>
    <scope>NUCLEOTIDE SEQUENCE [LARGE SCALE GENOMIC DNA]</scope>
    <source>
        <strain evidence="13 14">IBRC-M 10683</strain>
    </source>
</reference>
<evidence type="ECO:0000256" key="9">
    <source>
        <dbReference type="ARBA" id="ARBA00047989"/>
    </source>
</evidence>
<dbReference type="EMBL" id="FQVW01000001">
    <property type="protein sequence ID" value="SHF49721.1"/>
    <property type="molecule type" value="Genomic_DNA"/>
</dbReference>
<dbReference type="GO" id="GO:0005507">
    <property type="term" value="F:copper ion binding"/>
    <property type="evidence" value="ECO:0007669"/>
    <property type="project" value="TreeGrafter"/>
</dbReference>
<keyword evidence="7" id="KW-0378">Hydrolase</keyword>
<comment type="catalytic activity">
    <reaction evidence="10">
        <text>adenosine + phosphate = alpha-D-ribose 1-phosphate + adenine</text>
        <dbReference type="Rhea" id="RHEA:27642"/>
        <dbReference type="ChEBI" id="CHEBI:16335"/>
        <dbReference type="ChEBI" id="CHEBI:16708"/>
        <dbReference type="ChEBI" id="CHEBI:43474"/>
        <dbReference type="ChEBI" id="CHEBI:57720"/>
        <dbReference type="EC" id="2.4.2.1"/>
    </reaction>
    <physiologicalReaction direction="left-to-right" evidence="10">
        <dbReference type="Rhea" id="RHEA:27643"/>
    </physiologicalReaction>
</comment>
<evidence type="ECO:0000256" key="12">
    <source>
        <dbReference type="RuleBase" id="RU361274"/>
    </source>
</evidence>
<dbReference type="STRING" id="930117.SAMN05216225_100163"/>
<dbReference type="InterPro" id="IPR003730">
    <property type="entry name" value="Cu_polyphenol_OxRdtase"/>
</dbReference>
<name>A0A1M5C4U4_9BACI</name>
<comment type="catalytic activity">
    <reaction evidence="9">
        <text>adenosine + H2O + H(+) = inosine + NH4(+)</text>
        <dbReference type="Rhea" id="RHEA:24408"/>
        <dbReference type="ChEBI" id="CHEBI:15377"/>
        <dbReference type="ChEBI" id="CHEBI:15378"/>
        <dbReference type="ChEBI" id="CHEBI:16335"/>
        <dbReference type="ChEBI" id="CHEBI:17596"/>
        <dbReference type="ChEBI" id="CHEBI:28938"/>
        <dbReference type="EC" id="3.5.4.4"/>
    </reaction>
    <physiologicalReaction direction="left-to-right" evidence="9">
        <dbReference type="Rhea" id="RHEA:24409"/>
    </physiologicalReaction>
</comment>
<evidence type="ECO:0000256" key="1">
    <source>
        <dbReference type="ARBA" id="ARBA00000553"/>
    </source>
</evidence>
<dbReference type="PANTHER" id="PTHR30616">
    <property type="entry name" value="UNCHARACTERIZED PROTEIN YFIH"/>
    <property type="match status" value="1"/>
</dbReference>
<sequence length="269" mass="30476">MNEPFQLEDNLYLTINKWKQSNPNLKVGFTTRNGGVSKPPRHSLNLGLHVHDHQEDVLSNRRLLADKIEMPLDNWVSGQQVHDTKVLHVNAKNKGSGASSYDTSLSGIDGIITKDKGILCTAFYADCVPIFFFDPVSEYIGIAHAGWKGTVQQISRKMVEAFKKQNVRVENLEIVIGPSISKDKYVVDHNVIQHIDEKYMKKTVKSIGENQYLLNLKQLNAEILLQSGVLRNNIDITQYCTYTHDSLFFSHRRDKGKTGRMLGFIGFSE</sequence>
<dbReference type="Gene3D" id="3.60.140.10">
    <property type="entry name" value="CNF1/YfiH-like putative cysteine hydrolases"/>
    <property type="match status" value="1"/>
</dbReference>
<evidence type="ECO:0000256" key="2">
    <source>
        <dbReference type="ARBA" id="ARBA00001947"/>
    </source>
</evidence>
<proteinExistence type="inferred from homology"/>
<evidence type="ECO:0000313" key="13">
    <source>
        <dbReference type="EMBL" id="SHF49721.1"/>
    </source>
</evidence>
<evidence type="ECO:0000256" key="5">
    <source>
        <dbReference type="ARBA" id="ARBA00022679"/>
    </source>
</evidence>
<keyword evidence="8" id="KW-0862">Zinc</keyword>
<dbReference type="OrthoDB" id="4279at2"/>
<dbReference type="Pfam" id="PF02578">
    <property type="entry name" value="Cu-oxidase_4"/>
    <property type="match status" value="1"/>
</dbReference>
<dbReference type="NCBIfam" id="TIGR00726">
    <property type="entry name" value="peptidoglycan editing factor PgeF"/>
    <property type="match status" value="1"/>
</dbReference>
<comment type="catalytic activity">
    <reaction evidence="1">
        <text>inosine + phosphate = alpha-D-ribose 1-phosphate + hypoxanthine</text>
        <dbReference type="Rhea" id="RHEA:27646"/>
        <dbReference type="ChEBI" id="CHEBI:17368"/>
        <dbReference type="ChEBI" id="CHEBI:17596"/>
        <dbReference type="ChEBI" id="CHEBI:43474"/>
        <dbReference type="ChEBI" id="CHEBI:57720"/>
        <dbReference type="EC" id="2.4.2.1"/>
    </reaction>
    <physiologicalReaction direction="left-to-right" evidence="1">
        <dbReference type="Rhea" id="RHEA:27647"/>
    </physiologicalReaction>
</comment>
<evidence type="ECO:0000256" key="6">
    <source>
        <dbReference type="ARBA" id="ARBA00022723"/>
    </source>
</evidence>
<evidence type="ECO:0000313" key="14">
    <source>
        <dbReference type="Proteomes" id="UP000183988"/>
    </source>
</evidence>
<protein>
    <recommendedName>
        <fullName evidence="12">Purine nucleoside phosphorylase</fullName>
    </recommendedName>
</protein>
<evidence type="ECO:0000256" key="3">
    <source>
        <dbReference type="ARBA" id="ARBA00003215"/>
    </source>
</evidence>
<comment type="cofactor">
    <cofactor evidence="2">
        <name>Zn(2+)</name>
        <dbReference type="ChEBI" id="CHEBI:29105"/>
    </cofactor>
</comment>
<dbReference type="InterPro" id="IPR038371">
    <property type="entry name" value="Cu_polyphenol_OxRdtase_sf"/>
</dbReference>
<evidence type="ECO:0000256" key="10">
    <source>
        <dbReference type="ARBA" id="ARBA00048968"/>
    </source>
</evidence>
<evidence type="ECO:0000256" key="4">
    <source>
        <dbReference type="ARBA" id="ARBA00007353"/>
    </source>
</evidence>
<keyword evidence="5" id="KW-0808">Transferase</keyword>
<dbReference type="InterPro" id="IPR011324">
    <property type="entry name" value="Cytotoxic_necrot_fac-like_cat"/>
</dbReference>
<dbReference type="CDD" id="cd16833">
    <property type="entry name" value="YfiH"/>
    <property type="match status" value="1"/>
</dbReference>
<comment type="similarity">
    <text evidence="4 12">Belongs to the purine nucleoside phosphorylase YfiH/LACC1 family.</text>
</comment>
<organism evidence="13 14">
    <name type="scientific">Ornithinibacillus halophilus</name>
    <dbReference type="NCBI Taxonomy" id="930117"/>
    <lineage>
        <taxon>Bacteria</taxon>
        <taxon>Bacillati</taxon>
        <taxon>Bacillota</taxon>
        <taxon>Bacilli</taxon>
        <taxon>Bacillales</taxon>
        <taxon>Bacillaceae</taxon>
        <taxon>Ornithinibacillus</taxon>
    </lineage>
</organism>
<dbReference type="AlphaFoldDB" id="A0A1M5C4U4"/>
<dbReference type="SUPFAM" id="SSF64438">
    <property type="entry name" value="CNF1/YfiH-like putative cysteine hydrolases"/>
    <property type="match status" value="1"/>
</dbReference>
<gene>
    <name evidence="13" type="ORF">SAMN05216225_100163</name>
</gene>
<evidence type="ECO:0000256" key="8">
    <source>
        <dbReference type="ARBA" id="ARBA00022833"/>
    </source>
</evidence>
<dbReference type="PANTHER" id="PTHR30616:SF2">
    <property type="entry name" value="PURINE NUCLEOSIDE PHOSPHORYLASE LACC1"/>
    <property type="match status" value="1"/>
</dbReference>
<dbReference type="Proteomes" id="UP000183988">
    <property type="component" value="Unassembled WGS sequence"/>
</dbReference>